<name>A0ABW7DJX1_9FIRM</name>
<proteinExistence type="predicted"/>
<evidence type="ECO:0000256" key="1">
    <source>
        <dbReference type="ARBA" id="ARBA00022729"/>
    </source>
</evidence>
<organism evidence="6 7">
    <name type="scientific">Megasphaera hexanoica</name>
    <dbReference type="NCBI Taxonomy" id="1675036"/>
    <lineage>
        <taxon>Bacteria</taxon>
        <taxon>Bacillati</taxon>
        <taxon>Bacillota</taxon>
        <taxon>Negativicutes</taxon>
        <taxon>Veillonellales</taxon>
        <taxon>Veillonellaceae</taxon>
        <taxon>Megasphaera</taxon>
    </lineage>
</organism>
<dbReference type="Pfam" id="PF06199">
    <property type="entry name" value="Phage_tail_2"/>
    <property type="match status" value="1"/>
</dbReference>
<evidence type="ECO:0000256" key="3">
    <source>
        <dbReference type="ARBA" id="ARBA00023277"/>
    </source>
</evidence>
<reference evidence="6 7" key="1">
    <citation type="submission" date="2024-10" db="EMBL/GenBank/DDBJ databases">
        <authorList>
            <person name="Sang B.-I."/>
            <person name="Prabhaharan D."/>
        </authorList>
    </citation>
    <scope>NUCLEOTIDE SEQUENCE [LARGE SCALE GENOMIC DNA]</scope>
    <source>
        <strain evidence="6 7">MH</strain>
    </source>
</reference>
<feature type="domain" description="Carbohydrate binding X2" evidence="5">
    <location>
        <begin position="160"/>
        <end position="232"/>
    </location>
</feature>
<keyword evidence="3" id="KW-0119">Carbohydrate metabolism</keyword>
<evidence type="ECO:0000256" key="4">
    <source>
        <dbReference type="ARBA" id="ARBA00023326"/>
    </source>
</evidence>
<keyword evidence="4" id="KW-0624">Polysaccharide degradation</keyword>
<sequence length="243" mass="26476">MALTEEQISNLPVMDDNIKAVAGKDTLLLIGKSTDQNEFLLLGGQRNNPLSRKADSIDATSKDSGDFSDKLPGMLSWSMSYEGLFILNDNAYEIVDYCYTHRKPVFIRQEYPDGSYRTGWATITQLDEDHSYNGVSTLKITLEGKGAISDVQTVGTPTIASPTITFSSASAKDATVNITPTNAFPRSITTSDGDQLTQDVDYTYSKGTLTIKKEYLTKKKAAFTLNVKLTADVEVAVKATVSA</sequence>
<dbReference type="InterPro" id="IPR014756">
    <property type="entry name" value="Ig_E-set"/>
</dbReference>
<dbReference type="Gene3D" id="2.60.40.10">
    <property type="entry name" value="Immunoglobulins"/>
    <property type="match status" value="1"/>
</dbReference>
<comment type="caution">
    <text evidence="6">The sequence shown here is derived from an EMBL/GenBank/DDBJ whole genome shotgun (WGS) entry which is preliminary data.</text>
</comment>
<dbReference type="SUPFAM" id="SSF81296">
    <property type="entry name" value="E set domains"/>
    <property type="match status" value="1"/>
</dbReference>
<dbReference type="EMBL" id="JBIEKR010000001">
    <property type="protein sequence ID" value="MFG6271651.1"/>
    <property type="molecule type" value="Genomic_DNA"/>
</dbReference>
<evidence type="ECO:0000256" key="2">
    <source>
        <dbReference type="ARBA" id="ARBA00023001"/>
    </source>
</evidence>
<dbReference type="Proteomes" id="UP001605989">
    <property type="component" value="Unassembled WGS sequence"/>
</dbReference>
<dbReference type="NCBIfam" id="NF047353">
    <property type="entry name" value="tube_lmo2291"/>
    <property type="match status" value="1"/>
</dbReference>
<evidence type="ECO:0000313" key="7">
    <source>
        <dbReference type="Proteomes" id="UP001605989"/>
    </source>
</evidence>
<dbReference type="Pfam" id="PF03442">
    <property type="entry name" value="CBM_X2"/>
    <property type="match status" value="1"/>
</dbReference>
<keyword evidence="1" id="KW-0732">Signal</keyword>
<protein>
    <submittedName>
        <fullName evidence="6">Phage tail tube protein</fullName>
    </submittedName>
</protein>
<dbReference type="InterPro" id="IPR011855">
    <property type="entry name" value="Phgtail_TP901_1"/>
</dbReference>
<keyword evidence="7" id="KW-1185">Reference proteome</keyword>
<dbReference type="InterPro" id="IPR005102">
    <property type="entry name" value="Carbo-bd_X2"/>
</dbReference>
<dbReference type="InterPro" id="IPR013783">
    <property type="entry name" value="Ig-like_fold"/>
</dbReference>
<evidence type="ECO:0000259" key="5">
    <source>
        <dbReference type="Pfam" id="PF03442"/>
    </source>
</evidence>
<accession>A0ABW7DJX1</accession>
<dbReference type="RefSeq" id="WP_113855925.1">
    <property type="nucleotide sequence ID" value="NZ_CP011940.1"/>
</dbReference>
<keyword evidence="2" id="KW-0136">Cellulose degradation</keyword>
<gene>
    <name evidence="6" type="ORF">ACGTZG_00425</name>
</gene>
<evidence type="ECO:0000313" key="6">
    <source>
        <dbReference type="EMBL" id="MFG6271651.1"/>
    </source>
</evidence>